<dbReference type="Proteomes" id="UP000277424">
    <property type="component" value="Unassembled WGS sequence"/>
</dbReference>
<dbReference type="EMBL" id="RBIG01000004">
    <property type="protein sequence ID" value="RKQ68109.1"/>
    <property type="molecule type" value="Genomic_DNA"/>
</dbReference>
<accession>A0A420WAR5</accession>
<dbReference type="RefSeq" id="WP_008943841.1">
    <property type="nucleotide sequence ID" value="NZ_RBIG01000004.1"/>
</dbReference>
<protein>
    <submittedName>
        <fullName evidence="8">Phospholipase D-like protein</fullName>
    </submittedName>
</protein>
<evidence type="ECO:0000256" key="6">
    <source>
        <dbReference type="SAM" id="Phobius"/>
    </source>
</evidence>
<evidence type="ECO:0000256" key="1">
    <source>
        <dbReference type="ARBA" id="ARBA00004651"/>
    </source>
</evidence>
<comment type="caution">
    <text evidence="8">The sequence shown here is derived from an EMBL/GenBank/DDBJ whole genome shotgun (WGS) entry which is preliminary data.</text>
</comment>
<evidence type="ECO:0000256" key="3">
    <source>
        <dbReference type="ARBA" id="ARBA00022692"/>
    </source>
</evidence>
<dbReference type="Pfam" id="PF13396">
    <property type="entry name" value="PLDc_N"/>
    <property type="match status" value="1"/>
</dbReference>
<feature type="transmembrane region" description="Helical" evidence="6">
    <location>
        <begin position="36"/>
        <end position="55"/>
    </location>
</feature>
<feature type="domain" description="Cardiolipin synthase N-terminal" evidence="7">
    <location>
        <begin position="15"/>
        <end position="57"/>
    </location>
</feature>
<reference evidence="8 9" key="1">
    <citation type="submission" date="2018-10" db="EMBL/GenBank/DDBJ databases">
        <title>Comparative analysis of microorganisms from saline springs in Andes Mountain Range, Colombia.</title>
        <authorList>
            <person name="Rubin E."/>
        </authorList>
    </citation>
    <scope>NUCLEOTIDE SEQUENCE [LARGE SCALE GENOMIC DNA]</scope>
    <source>
        <strain evidence="8 9">USBA 36</strain>
    </source>
</reference>
<dbReference type="AlphaFoldDB" id="A0A420WAR5"/>
<keyword evidence="5 6" id="KW-0472">Membrane</keyword>
<comment type="subcellular location">
    <subcellularLocation>
        <location evidence="1">Cell membrane</location>
        <topology evidence="1">Multi-pass membrane protein</topology>
    </subcellularLocation>
</comment>
<proteinExistence type="predicted"/>
<keyword evidence="2" id="KW-1003">Cell membrane</keyword>
<dbReference type="GO" id="GO:0005886">
    <property type="term" value="C:plasma membrane"/>
    <property type="evidence" value="ECO:0007669"/>
    <property type="project" value="UniProtKB-SubCell"/>
</dbReference>
<sequence>MGIEVGGLLGLLLLIANIWAIVNVVGSGASTGGKVLWILFILIMPLLGFIVWLILGPRSVKA</sequence>
<evidence type="ECO:0000259" key="7">
    <source>
        <dbReference type="Pfam" id="PF13396"/>
    </source>
</evidence>
<name>A0A420WAR5_9PROT</name>
<gene>
    <name evidence="8" type="ORF">BCL74_3428</name>
</gene>
<evidence type="ECO:0000256" key="4">
    <source>
        <dbReference type="ARBA" id="ARBA00022989"/>
    </source>
</evidence>
<organism evidence="8 9">
    <name type="scientific">Oceanibaculum indicum</name>
    <dbReference type="NCBI Taxonomy" id="526216"/>
    <lineage>
        <taxon>Bacteria</taxon>
        <taxon>Pseudomonadati</taxon>
        <taxon>Pseudomonadota</taxon>
        <taxon>Alphaproteobacteria</taxon>
        <taxon>Rhodospirillales</taxon>
        <taxon>Oceanibaculaceae</taxon>
        <taxon>Oceanibaculum</taxon>
    </lineage>
</organism>
<dbReference type="OrthoDB" id="8455471at2"/>
<evidence type="ECO:0000256" key="5">
    <source>
        <dbReference type="ARBA" id="ARBA00023136"/>
    </source>
</evidence>
<evidence type="ECO:0000313" key="9">
    <source>
        <dbReference type="Proteomes" id="UP000277424"/>
    </source>
</evidence>
<keyword evidence="3 6" id="KW-0812">Transmembrane</keyword>
<keyword evidence="4 6" id="KW-1133">Transmembrane helix</keyword>
<evidence type="ECO:0000313" key="8">
    <source>
        <dbReference type="EMBL" id="RKQ68109.1"/>
    </source>
</evidence>
<evidence type="ECO:0000256" key="2">
    <source>
        <dbReference type="ARBA" id="ARBA00022475"/>
    </source>
</evidence>
<dbReference type="InterPro" id="IPR027379">
    <property type="entry name" value="CLS_N"/>
</dbReference>